<comment type="caution">
    <text evidence="1">The sequence shown here is derived from an EMBL/GenBank/DDBJ whole genome shotgun (WGS) entry which is preliminary data.</text>
</comment>
<evidence type="ECO:0000313" key="2">
    <source>
        <dbReference type="Proteomes" id="UP000610373"/>
    </source>
</evidence>
<reference evidence="1" key="1">
    <citation type="submission" date="2020-10" db="EMBL/GenBank/DDBJ databases">
        <authorList>
            <person name="Hahn C.J."/>
            <person name="Laso-Perez R."/>
            <person name="Vulcano F."/>
            <person name="Vaziourakis K.-M."/>
            <person name="Stokke R."/>
            <person name="Steen I.H."/>
            <person name="Teske A."/>
            <person name="Boetius A."/>
            <person name="Liebeke M."/>
            <person name="Amann R."/>
            <person name="Knittel K."/>
        </authorList>
    </citation>
    <scope>NUCLEOTIDE SEQUENCE</scope>
    <source>
        <strain evidence="1">Gfbio:e3339647-f889-4370-9287-4fb5cb688e4c:AG392O15_GoMArc1</strain>
    </source>
</reference>
<name>A0A811T6L4_9EURY</name>
<dbReference type="EMBL" id="CAJHIO010000021">
    <property type="protein sequence ID" value="CAD6492884.1"/>
    <property type="molecule type" value="Genomic_DNA"/>
</dbReference>
<accession>A0A811T6L4</accession>
<dbReference type="Proteomes" id="UP000610373">
    <property type="component" value="Unassembled WGS sequence"/>
</dbReference>
<evidence type="ECO:0000313" key="1">
    <source>
        <dbReference type="EMBL" id="CAD6492884.1"/>
    </source>
</evidence>
<proteinExistence type="predicted"/>
<gene>
    <name evidence="1" type="ORF">CHKLHMKO_00374</name>
</gene>
<dbReference type="AlphaFoldDB" id="A0A811T6L4"/>
<protein>
    <submittedName>
        <fullName evidence="1">Uncharacterized protein</fullName>
    </submittedName>
</protein>
<sequence length="62" mass="6929">MTDDTTSGNYEYLFTTTDCMGKSVALKHGTFSDKILKEHSELTTDIIKESVESAHFSCGRSY</sequence>
<organism evidence="1 2">
    <name type="scientific">Candidatus Argoarchaeum ethanivorans</name>
    <dbReference type="NCBI Taxonomy" id="2608793"/>
    <lineage>
        <taxon>Archaea</taxon>
        <taxon>Methanobacteriati</taxon>
        <taxon>Methanobacteriota</taxon>
        <taxon>Stenosarchaea group</taxon>
        <taxon>Methanomicrobia</taxon>
        <taxon>Methanosarcinales</taxon>
        <taxon>Methanosarcinales incertae sedis</taxon>
        <taxon>GOM Arc I cluster</taxon>
        <taxon>Candidatus Argoarchaeum</taxon>
    </lineage>
</organism>